<protein>
    <recommendedName>
        <fullName evidence="3">DUF4374 domain-containing protein</fullName>
    </recommendedName>
</protein>
<name>A0ABZ2Z5C9_9BACT</name>
<dbReference type="EMBL" id="CP150096">
    <property type="protein sequence ID" value="WZN46782.1"/>
    <property type="molecule type" value="Genomic_DNA"/>
</dbReference>
<evidence type="ECO:0000313" key="1">
    <source>
        <dbReference type="EMBL" id="WZN46782.1"/>
    </source>
</evidence>
<accession>A0ABZ2Z5C9</accession>
<evidence type="ECO:0008006" key="3">
    <source>
        <dbReference type="Google" id="ProtNLM"/>
    </source>
</evidence>
<dbReference type="Proteomes" id="UP001449657">
    <property type="component" value="Chromosome"/>
</dbReference>
<evidence type="ECO:0000313" key="2">
    <source>
        <dbReference type="Proteomes" id="UP001449657"/>
    </source>
</evidence>
<organism evidence="1 2">
    <name type="scientific">Chitinophaga caseinilytica</name>
    <dbReference type="NCBI Taxonomy" id="2267521"/>
    <lineage>
        <taxon>Bacteria</taxon>
        <taxon>Pseudomonadati</taxon>
        <taxon>Bacteroidota</taxon>
        <taxon>Chitinophagia</taxon>
        <taxon>Chitinophagales</taxon>
        <taxon>Chitinophagaceae</taxon>
        <taxon>Chitinophaga</taxon>
    </lineage>
</organism>
<sequence>MQHAIAKWSRTAALVLGMASLGACVKYDDKISIGPGNGSENFAIWIQLGSWPNTTQYMVGAESLLKGAVSLKGNGVEVTSKADYGIIAKDGFYYYPSTSSDNSKLSKFSFKDNQLTTVRQVPFTYQSGISSYCFANDSTLVLVGTNGDRNKLLCSVVNTNTLATRNAELPVNPIPGGYAGVGARSLDFVDGKLYLTLAYTANWPDPAYPKAIVAIFDFPTLTLVKQLEDGRSVGAGIGNMWMSATAVDNKGDYYMLAYPGWLSATMSSALYCIKKGTTEYDPAYFVNLDQLLGGSGVAMYGIGNGRALVKYKALPDDGTDAEHIMAYALVDLAKGSLIRKLTELPLDKGEMLQTITVEGNNAYIMVNSKVGKDYIWVYDIEKDAVTPGLEIAGGYDYLLRLDKLK</sequence>
<proteinExistence type="predicted"/>
<dbReference type="RefSeq" id="WP_341841464.1">
    <property type="nucleotide sequence ID" value="NZ_CP149792.1"/>
</dbReference>
<gene>
    <name evidence="1" type="ORF">WJU22_01110</name>
</gene>
<dbReference type="SUPFAM" id="SSF63829">
    <property type="entry name" value="Calcium-dependent phosphotriesterase"/>
    <property type="match status" value="1"/>
</dbReference>
<reference evidence="1 2" key="1">
    <citation type="submission" date="2024-03" db="EMBL/GenBank/DDBJ databases">
        <title>Chitinophaga caseinilytica sp. nov., a casein hydrolysing bacterium isolated from forest soil.</title>
        <authorList>
            <person name="Lee D.S."/>
            <person name="Han D.M."/>
            <person name="Baek J.H."/>
            <person name="Choi D.G."/>
            <person name="Jeon J.H."/>
            <person name="Jeon C.O."/>
        </authorList>
    </citation>
    <scope>NUCLEOTIDE SEQUENCE [LARGE SCALE GENOMIC DNA]</scope>
    <source>
        <strain evidence="1 2">KACC 19118</strain>
    </source>
</reference>
<dbReference type="PROSITE" id="PS51257">
    <property type="entry name" value="PROKAR_LIPOPROTEIN"/>
    <property type="match status" value="1"/>
</dbReference>
<keyword evidence="2" id="KW-1185">Reference proteome</keyword>